<dbReference type="OrthoDB" id="9804333at2"/>
<evidence type="ECO:0000313" key="3">
    <source>
        <dbReference type="Proteomes" id="UP000325755"/>
    </source>
</evidence>
<dbReference type="Proteomes" id="UP000325755">
    <property type="component" value="Chromosome"/>
</dbReference>
<dbReference type="PANTHER" id="PTHR42924">
    <property type="entry name" value="EXONUCLEASE"/>
    <property type="match status" value="1"/>
</dbReference>
<dbReference type="KEGG" id="mmob:F6R98_15360"/>
<feature type="domain" description="Polymerase/histidinol phosphatase N-terminal" evidence="1">
    <location>
        <begin position="5"/>
        <end position="70"/>
    </location>
</feature>
<dbReference type="SMART" id="SM00481">
    <property type="entry name" value="POLIIIAc"/>
    <property type="match status" value="1"/>
</dbReference>
<evidence type="ECO:0000259" key="1">
    <source>
        <dbReference type="SMART" id="SM00481"/>
    </source>
</evidence>
<organism evidence="2 3">
    <name type="scientific">Candidatus Methylospira mobilis</name>
    <dbReference type="NCBI Taxonomy" id="1808979"/>
    <lineage>
        <taxon>Bacteria</taxon>
        <taxon>Pseudomonadati</taxon>
        <taxon>Pseudomonadota</taxon>
        <taxon>Gammaproteobacteria</taxon>
        <taxon>Methylococcales</taxon>
        <taxon>Methylococcaceae</taxon>
        <taxon>Candidatus Methylospira</taxon>
    </lineage>
</organism>
<dbReference type="GO" id="GO:0035312">
    <property type="term" value="F:5'-3' DNA exonuclease activity"/>
    <property type="evidence" value="ECO:0007669"/>
    <property type="project" value="TreeGrafter"/>
</dbReference>
<dbReference type="Pfam" id="PF02811">
    <property type="entry name" value="PHP"/>
    <property type="match status" value="1"/>
</dbReference>
<dbReference type="AlphaFoldDB" id="A0A5Q0BP14"/>
<keyword evidence="3" id="KW-1185">Reference proteome</keyword>
<proteinExistence type="predicted"/>
<dbReference type="SUPFAM" id="SSF89550">
    <property type="entry name" value="PHP domain-like"/>
    <property type="match status" value="1"/>
</dbReference>
<evidence type="ECO:0000313" key="2">
    <source>
        <dbReference type="EMBL" id="QFY43838.1"/>
    </source>
</evidence>
<dbReference type="CDD" id="cd07438">
    <property type="entry name" value="PHP_HisPPase_AMP"/>
    <property type="match status" value="1"/>
</dbReference>
<dbReference type="Gene3D" id="1.10.150.650">
    <property type="match status" value="1"/>
</dbReference>
<name>A0A5Q0BP14_9GAMM</name>
<dbReference type="EMBL" id="CP044205">
    <property type="protein sequence ID" value="QFY43838.1"/>
    <property type="molecule type" value="Genomic_DNA"/>
</dbReference>
<reference evidence="2 3" key="1">
    <citation type="submission" date="2019-09" db="EMBL/GenBank/DDBJ databases">
        <title>Ecophysiology of the spiral-shaped methanotroph Methylospira mobilis as revealed by the complete genome sequence.</title>
        <authorList>
            <person name="Oshkin I.Y."/>
            <person name="Dedysh S.N."/>
            <person name="Miroshnikov K."/>
            <person name="Danilova O.V."/>
            <person name="Hakobyan A."/>
            <person name="Liesack W."/>
        </authorList>
    </citation>
    <scope>NUCLEOTIDE SEQUENCE [LARGE SCALE GENOMIC DNA]</scope>
    <source>
        <strain evidence="2 3">Shm1</strain>
    </source>
</reference>
<dbReference type="InterPro" id="IPR004013">
    <property type="entry name" value="PHP_dom"/>
</dbReference>
<dbReference type="PANTHER" id="PTHR42924:SF3">
    <property type="entry name" value="POLYMERASE_HISTIDINOL PHOSPHATASE N-TERMINAL DOMAIN-CONTAINING PROTEIN"/>
    <property type="match status" value="1"/>
</dbReference>
<dbReference type="Gene3D" id="3.20.20.140">
    <property type="entry name" value="Metal-dependent hydrolases"/>
    <property type="match status" value="1"/>
</dbReference>
<dbReference type="GO" id="GO:0004534">
    <property type="term" value="F:5'-3' RNA exonuclease activity"/>
    <property type="evidence" value="ECO:0007669"/>
    <property type="project" value="TreeGrafter"/>
</dbReference>
<dbReference type="FunCoup" id="A0A5Q0BP14">
    <property type="interactions" value="226"/>
</dbReference>
<gene>
    <name evidence="2" type="ORF">F6R98_15360</name>
</gene>
<dbReference type="InterPro" id="IPR003141">
    <property type="entry name" value="Pol/His_phosphatase_N"/>
</dbReference>
<protein>
    <submittedName>
        <fullName evidence="2">PHP domain-containing protein</fullName>
    </submittedName>
</protein>
<dbReference type="InterPro" id="IPR016195">
    <property type="entry name" value="Pol/histidinol_Pase-like"/>
</dbReference>
<accession>A0A5Q0BP14</accession>
<dbReference type="InParanoid" id="A0A5Q0BP14"/>
<sequence length="278" mass="30055">MNSRHDMHTHSLASDGVYEPAELVRHAAQAGITELALSDHDTTAGIVEADATACQTGIRLIPAVEVSTSWQSKAIHIVGLNIDIDSPVLQAGLRELQNIRDARAREMGARLTKHGFPDSYSAAMALAGAGMITRTHFARHLCNIGVAGSISEVFERYLRQGKPGYVSTQWAEIGDAIAWIKAAGGVATLAHPHRYKLTASWLRRLLTDFKQAGGQAMEIVSGNTPPQDIQSAATLARKFELLASTGSDFHAPEHTWVKLGRLPALPADLVPVWSCWRA</sequence>
<dbReference type="InterPro" id="IPR052018">
    <property type="entry name" value="PHP_domain"/>
</dbReference>